<dbReference type="PROSITE" id="PS51257">
    <property type="entry name" value="PROKAR_LIPOPROTEIN"/>
    <property type="match status" value="1"/>
</dbReference>
<keyword evidence="6" id="KW-0808">Transferase</keyword>
<dbReference type="PROSITE" id="PS50109">
    <property type="entry name" value="HIS_KIN"/>
    <property type="match status" value="1"/>
</dbReference>
<comment type="subcellular location">
    <subcellularLocation>
        <location evidence="3">Cell membrane</location>
    </subcellularLocation>
    <subcellularLocation>
        <location evidence="2">Membrane</location>
        <topology evidence="2">Multi-pass membrane protein</topology>
    </subcellularLocation>
</comment>
<feature type="transmembrane region" description="Helical" evidence="10">
    <location>
        <begin position="161"/>
        <end position="184"/>
    </location>
</feature>
<reference evidence="13" key="1">
    <citation type="journal article" date="2019" name="Int. J. Syst. Evol. Microbiol.">
        <title>The Global Catalogue of Microorganisms (GCM) 10K type strain sequencing project: providing services to taxonomists for standard genome sequencing and annotation.</title>
        <authorList>
            <consortium name="The Broad Institute Genomics Platform"/>
            <consortium name="The Broad Institute Genome Sequencing Center for Infectious Disease"/>
            <person name="Wu L."/>
            <person name="Ma J."/>
        </authorList>
    </citation>
    <scope>NUCLEOTIDE SEQUENCE [LARGE SCALE GENOMIC DNA]</scope>
    <source>
        <strain evidence="13">JCM 16929</strain>
    </source>
</reference>
<evidence type="ECO:0000256" key="8">
    <source>
        <dbReference type="ARBA" id="ARBA00023012"/>
    </source>
</evidence>
<accession>A0ABP6ZKG8</accession>
<dbReference type="InterPro" id="IPR036890">
    <property type="entry name" value="HATPase_C_sf"/>
</dbReference>
<evidence type="ECO:0000259" key="11">
    <source>
        <dbReference type="PROSITE" id="PS50109"/>
    </source>
</evidence>
<evidence type="ECO:0000256" key="5">
    <source>
        <dbReference type="ARBA" id="ARBA00022553"/>
    </source>
</evidence>
<comment type="catalytic activity">
    <reaction evidence="1">
        <text>ATP + protein L-histidine = ADP + protein N-phospho-L-histidine.</text>
        <dbReference type="EC" id="2.7.13.3"/>
    </reaction>
</comment>
<keyword evidence="8" id="KW-0902">Two-component regulatory system</keyword>
<gene>
    <name evidence="12" type="ORF">GCM10022236_08500</name>
</gene>
<keyword evidence="7 12" id="KW-0418">Kinase</keyword>
<evidence type="ECO:0000256" key="1">
    <source>
        <dbReference type="ARBA" id="ARBA00000085"/>
    </source>
</evidence>
<comment type="caution">
    <text evidence="12">The sequence shown here is derived from an EMBL/GenBank/DDBJ whole genome shotgun (WGS) entry which is preliminary data.</text>
</comment>
<dbReference type="CDD" id="cd00082">
    <property type="entry name" value="HisKA"/>
    <property type="match status" value="1"/>
</dbReference>
<evidence type="ECO:0000256" key="4">
    <source>
        <dbReference type="ARBA" id="ARBA00012438"/>
    </source>
</evidence>
<keyword evidence="10" id="KW-0812">Transmembrane</keyword>
<dbReference type="SMART" id="SM00388">
    <property type="entry name" value="HisKA"/>
    <property type="match status" value="1"/>
</dbReference>
<dbReference type="InterPro" id="IPR050428">
    <property type="entry name" value="TCS_sensor_his_kinase"/>
</dbReference>
<dbReference type="Pfam" id="PF00512">
    <property type="entry name" value="HisKA"/>
    <property type="match status" value="1"/>
</dbReference>
<feature type="domain" description="Histidine kinase" evidence="11">
    <location>
        <begin position="204"/>
        <end position="359"/>
    </location>
</feature>
<keyword evidence="10" id="KW-1133">Transmembrane helix</keyword>
<dbReference type="Proteomes" id="UP001501490">
    <property type="component" value="Unassembled WGS sequence"/>
</dbReference>
<evidence type="ECO:0000256" key="3">
    <source>
        <dbReference type="ARBA" id="ARBA00004236"/>
    </source>
</evidence>
<evidence type="ECO:0000256" key="2">
    <source>
        <dbReference type="ARBA" id="ARBA00004141"/>
    </source>
</evidence>
<dbReference type="PANTHER" id="PTHR45436">
    <property type="entry name" value="SENSOR HISTIDINE KINASE YKOH"/>
    <property type="match status" value="1"/>
</dbReference>
<proteinExistence type="predicted"/>
<dbReference type="EC" id="2.7.13.3" evidence="4"/>
<dbReference type="PANTHER" id="PTHR45436:SF15">
    <property type="entry name" value="SENSOR HISTIDINE KINASE CUSS"/>
    <property type="match status" value="1"/>
</dbReference>
<keyword evidence="9 10" id="KW-0472">Membrane</keyword>
<evidence type="ECO:0000256" key="10">
    <source>
        <dbReference type="SAM" id="Phobius"/>
    </source>
</evidence>
<keyword evidence="13" id="KW-1185">Reference proteome</keyword>
<keyword evidence="5" id="KW-0597">Phosphoprotein</keyword>
<dbReference type="InterPro" id="IPR003661">
    <property type="entry name" value="HisK_dim/P_dom"/>
</dbReference>
<dbReference type="Gene3D" id="1.10.287.130">
    <property type="match status" value="1"/>
</dbReference>
<dbReference type="SUPFAM" id="SSF47384">
    <property type="entry name" value="Homodimeric domain of signal transducing histidine kinase"/>
    <property type="match status" value="1"/>
</dbReference>
<dbReference type="GO" id="GO:0016301">
    <property type="term" value="F:kinase activity"/>
    <property type="evidence" value="ECO:0007669"/>
    <property type="project" value="UniProtKB-KW"/>
</dbReference>
<dbReference type="Gene3D" id="3.30.565.10">
    <property type="entry name" value="Histidine kinase-like ATPase, C-terminal domain"/>
    <property type="match status" value="1"/>
</dbReference>
<dbReference type="SUPFAM" id="SSF55874">
    <property type="entry name" value="ATPase domain of HSP90 chaperone/DNA topoisomerase II/histidine kinase"/>
    <property type="match status" value="1"/>
</dbReference>
<evidence type="ECO:0000313" key="12">
    <source>
        <dbReference type="EMBL" id="GAA3609140.1"/>
    </source>
</evidence>
<protein>
    <recommendedName>
        <fullName evidence="4">histidine kinase</fullName>
        <ecNumber evidence="4">2.7.13.3</ecNumber>
    </recommendedName>
</protein>
<organism evidence="12 13">
    <name type="scientific">Microlunatus ginsengisoli</name>
    <dbReference type="NCBI Taxonomy" id="363863"/>
    <lineage>
        <taxon>Bacteria</taxon>
        <taxon>Bacillati</taxon>
        <taxon>Actinomycetota</taxon>
        <taxon>Actinomycetes</taxon>
        <taxon>Propionibacteriales</taxon>
        <taxon>Propionibacteriaceae</taxon>
        <taxon>Microlunatus</taxon>
    </lineage>
</organism>
<dbReference type="InterPro" id="IPR005467">
    <property type="entry name" value="His_kinase_dom"/>
</dbReference>
<evidence type="ECO:0000256" key="9">
    <source>
        <dbReference type="ARBA" id="ARBA00023136"/>
    </source>
</evidence>
<dbReference type="EMBL" id="BAABAB010000006">
    <property type="protein sequence ID" value="GAA3609140.1"/>
    <property type="molecule type" value="Genomic_DNA"/>
</dbReference>
<name>A0ABP6ZKG8_9ACTN</name>
<evidence type="ECO:0000256" key="6">
    <source>
        <dbReference type="ARBA" id="ARBA00022679"/>
    </source>
</evidence>
<evidence type="ECO:0000313" key="13">
    <source>
        <dbReference type="Proteomes" id="UP001501490"/>
    </source>
</evidence>
<feature type="transmembrane region" description="Helical" evidence="10">
    <location>
        <begin position="21"/>
        <end position="48"/>
    </location>
</feature>
<sequence>MSRRSRAGVARDDRELLGRAAWRLGLQIGLLFLACLLVVAGIVVFTVVRSQQAQTVSLLDDAIAASHGTGGRPDHDRDDRPDLGSVRVAIVDPGGIRTSTGMPAGLPDRGIMAAVRATGGIDQRTVTVSGRRYAVRTAQHGDDTVQAVLDVGEQRGELFRLLRAIALAGGIGLVIAVAGSAWLARRAVRPMAEALALQRRFVADASHELRTPLTLLSTRAQLMARRLRRTPDDSTRASLEQDAAGLVADAANLTSVLEDLLAAADTRTSADLGPVELTAVVREAAEAAKAFAASSGIEIVTAGGELVGLDAANRAALLRAVIALLDNAISHARRTVQVEVFTAGSDAVVEVRDDGAGIAAGVARPCSSASPAAGPRPLRVAATTVWAWLWWPRSQRLTTAPSRPPTRSGSTVRC</sequence>
<evidence type="ECO:0000256" key="7">
    <source>
        <dbReference type="ARBA" id="ARBA00022777"/>
    </source>
</evidence>
<dbReference type="InterPro" id="IPR036097">
    <property type="entry name" value="HisK_dim/P_sf"/>
</dbReference>